<evidence type="ECO:0000259" key="12">
    <source>
        <dbReference type="PROSITE" id="PS51352"/>
    </source>
</evidence>
<dbReference type="Pfam" id="PF00578">
    <property type="entry name" value="AhpC-TSA"/>
    <property type="match status" value="1"/>
</dbReference>
<evidence type="ECO:0000256" key="9">
    <source>
        <dbReference type="ARBA" id="ARBA00038489"/>
    </source>
</evidence>
<evidence type="ECO:0000313" key="14">
    <source>
        <dbReference type="Proteomes" id="UP000662572"/>
    </source>
</evidence>
<accession>A0A918USF9</accession>
<keyword evidence="14" id="KW-1185">Reference proteome</keyword>
<dbReference type="PANTHER" id="PTHR42801">
    <property type="entry name" value="THIOREDOXIN-DEPENDENT PEROXIDE REDUCTASE"/>
    <property type="match status" value="1"/>
</dbReference>
<evidence type="ECO:0000256" key="11">
    <source>
        <dbReference type="ARBA" id="ARBA00049091"/>
    </source>
</evidence>
<comment type="catalytic activity">
    <reaction evidence="11">
        <text>a hydroperoxide + [thioredoxin]-dithiol = an alcohol + [thioredoxin]-disulfide + H2O</text>
        <dbReference type="Rhea" id="RHEA:62620"/>
        <dbReference type="Rhea" id="RHEA-COMP:10698"/>
        <dbReference type="Rhea" id="RHEA-COMP:10700"/>
        <dbReference type="ChEBI" id="CHEBI:15377"/>
        <dbReference type="ChEBI" id="CHEBI:29950"/>
        <dbReference type="ChEBI" id="CHEBI:30879"/>
        <dbReference type="ChEBI" id="CHEBI:35924"/>
        <dbReference type="ChEBI" id="CHEBI:50058"/>
        <dbReference type="EC" id="1.11.1.24"/>
    </reaction>
</comment>
<keyword evidence="5" id="KW-0560">Oxidoreductase</keyword>
<organism evidence="13 14">
    <name type="scientific">Asticcacaulis endophyticus</name>
    <dbReference type="NCBI Taxonomy" id="1395890"/>
    <lineage>
        <taxon>Bacteria</taxon>
        <taxon>Pseudomonadati</taxon>
        <taxon>Pseudomonadota</taxon>
        <taxon>Alphaproteobacteria</taxon>
        <taxon>Caulobacterales</taxon>
        <taxon>Caulobacteraceae</taxon>
        <taxon>Asticcacaulis</taxon>
    </lineage>
</organism>
<evidence type="ECO:0000256" key="7">
    <source>
        <dbReference type="ARBA" id="ARBA00023284"/>
    </source>
</evidence>
<dbReference type="Gene3D" id="3.40.30.10">
    <property type="entry name" value="Glutaredoxin"/>
    <property type="match status" value="1"/>
</dbReference>
<dbReference type="InterPro" id="IPR013766">
    <property type="entry name" value="Thioredoxin_domain"/>
</dbReference>
<keyword evidence="7" id="KW-0676">Redox-active center</keyword>
<evidence type="ECO:0000256" key="10">
    <source>
        <dbReference type="ARBA" id="ARBA00042639"/>
    </source>
</evidence>
<gene>
    <name evidence="13" type="ORF">GCM10011273_16690</name>
</gene>
<evidence type="ECO:0000313" key="13">
    <source>
        <dbReference type="EMBL" id="GGZ30879.1"/>
    </source>
</evidence>
<evidence type="ECO:0000256" key="4">
    <source>
        <dbReference type="ARBA" id="ARBA00022862"/>
    </source>
</evidence>
<dbReference type="GO" id="GO:0005737">
    <property type="term" value="C:cytoplasm"/>
    <property type="evidence" value="ECO:0007669"/>
    <property type="project" value="TreeGrafter"/>
</dbReference>
<evidence type="ECO:0000256" key="6">
    <source>
        <dbReference type="ARBA" id="ARBA00023157"/>
    </source>
</evidence>
<dbReference type="RefSeq" id="WP_189485891.1">
    <property type="nucleotide sequence ID" value="NZ_BMZB01000001.1"/>
</dbReference>
<protein>
    <recommendedName>
        <fullName evidence="2">thioredoxin-dependent peroxiredoxin</fullName>
        <ecNumber evidence="2">1.11.1.24</ecNumber>
    </recommendedName>
    <alternativeName>
        <fullName evidence="8">Thioredoxin peroxidase</fullName>
    </alternativeName>
    <alternativeName>
        <fullName evidence="10">Thioredoxin-dependent peroxiredoxin Bcp</fullName>
    </alternativeName>
</protein>
<dbReference type="InterPro" id="IPR050924">
    <property type="entry name" value="Peroxiredoxin_BCP/PrxQ"/>
</dbReference>
<keyword evidence="3" id="KW-0575">Peroxidase</keyword>
<dbReference type="AlphaFoldDB" id="A0A918USF9"/>
<dbReference type="InterPro" id="IPR000866">
    <property type="entry name" value="AhpC/TSA"/>
</dbReference>
<dbReference type="EC" id="1.11.1.24" evidence="2"/>
<dbReference type="Proteomes" id="UP000662572">
    <property type="component" value="Unassembled WGS sequence"/>
</dbReference>
<evidence type="ECO:0000256" key="1">
    <source>
        <dbReference type="ARBA" id="ARBA00003330"/>
    </source>
</evidence>
<dbReference type="EMBL" id="BMZB01000001">
    <property type="protein sequence ID" value="GGZ30879.1"/>
    <property type="molecule type" value="Genomic_DNA"/>
</dbReference>
<dbReference type="PANTHER" id="PTHR42801:SF7">
    <property type="entry name" value="SLL1159 PROTEIN"/>
    <property type="match status" value="1"/>
</dbReference>
<evidence type="ECO:0000256" key="5">
    <source>
        <dbReference type="ARBA" id="ARBA00023002"/>
    </source>
</evidence>
<evidence type="ECO:0000256" key="2">
    <source>
        <dbReference type="ARBA" id="ARBA00013017"/>
    </source>
</evidence>
<evidence type="ECO:0000256" key="3">
    <source>
        <dbReference type="ARBA" id="ARBA00022559"/>
    </source>
</evidence>
<sequence length="223" mass="24701">MTYAPTSIDSLTAQFEALHAERERTWPAAQLQKNIDQRQALVRQYAPDTHISAGEKLPEFALKNVEGGTITPADLGEAGTVFIFFRYAGCPACNIALPHYQRTLWPELKRRGIRLIAVSPHVPEGLIDIETRHDLGFTVASDTDNHFGNALGITFEPIDKPSPPPANWIGDLTGTQSWILPQPTVILADKDGIVQFVEVSPDWLKRTESETILAHLTRQQDAA</sequence>
<dbReference type="CDD" id="cd02970">
    <property type="entry name" value="PRX_like2"/>
    <property type="match status" value="1"/>
</dbReference>
<proteinExistence type="inferred from homology"/>
<dbReference type="PROSITE" id="PS51352">
    <property type="entry name" value="THIOREDOXIN_2"/>
    <property type="match status" value="1"/>
</dbReference>
<evidence type="ECO:0000256" key="8">
    <source>
        <dbReference type="ARBA" id="ARBA00032824"/>
    </source>
</evidence>
<dbReference type="GO" id="GO:0008379">
    <property type="term" value="F:thioredoxin peroxidase activity"/>
    <property type="evidence" value="ECO:0007669"/>
    <property type="project" value="TreeGrafter"/>
</dbReference>
<reference evidence="13" key="2">
    <citation type="submission" date="2020-09" db="EMBL/GenBank/DDBJ databases">
        <authorList>
            <person name="Sun Q."/>
            <person name="Kim S."/>
        </authorList>
    </citation>
    <scope>NUCLEOTIDE SEQUENCE</scope>
    <source>
        <strain evidence="13">KCTC 32296</strain>
    </source>
</reference>
<dbReference type="InterPro" id="IPR036249">
    <property type="entry name" value="Thioredoxin-like_sf"/>
</dbReference>
<feature type="domain" description="Thioredoxin" evidence="12">
    <location>
        <begin position="51"/>
        <end position="221"/>
    </location>
</feature>
<comment type="similarity">
    <text evidence="9">Belongs to the peroxiredoxin family. BCP/PrxQ subfamily.</text>
</comment>
<keyword evidence="4" id="KW-0049">Antioxidant</keyword>
<dbReference type="GO" id="GO:0045454">
    <property type="term" value="P:cell redox homeostasis"/>
    <property type="evidence" value="ECO:0007669"/>
    <property type="project" value="TreeGrafter"/>
</dbReference>
<name>A0A918USF9_9CAUL</name>
<keyword evidence="6" id="KW-1015">Disulfide bond</keyword>
<reference evidence="13" key="1">
    <citation type="journal article" date="2014" name="Int. J. Syst. Evol. Microbiol.">
        <title>Complete genome sequence of Corynebacterium casei LMG S-19264T (=DSM 44701T), isolated from a smear-ripened cheese.</title>
        <authorList>
            <consortium name="US DOE Joint Genome Institute (JGI-PGF)"/>
            <person name="Walter F."/>
            <person name="Albersmeier A."/>
            <person name="Kalinowski J."/>
            <person name="Ruckert C."/>
        </authorList>
    </citation>
    <scope>NUCLEOTIDE SEQUENCE</scope>
    <source>
        <strain evidence="13">KCTC 32296</strain>
    </source>
</reference>
<comment type="function">
    <text evidence="1">Thiol-specific peroxidase that catalyzes the reduction of hydrogen peroxide and organic hydroperoxides to water and alcohols, respectively. Plays a role in cell protection against oxidative stress by detoxifying peroxides and as sensor of hydrogen peroxide-mediated signaling events.</text>
</comment>
<dbReference type="SUPFAM" id="SSF52833">
    <property type="entry name" value="Thioredoxin-like"/>
    <property type="match status" value="1"/>
</dbReference>
<comment type="caution">
    <text evidence="13">The sequence shown here is derived from an EMBL/GenBank/DDBJ whole genome shotgun (WGS) entry which is preliminary data.</text>
</comment>
<dbReference type="GO" id="GO:0034599">
    <property type="term" value="P:cellular response to oxidative stress"/>
    <property type="evidence" value="ECO:0007669"/>
    <property type="project" value="TreeGrafter"/>
</dbReference>